<name>A0A7H0VFM2_9FLAO</name>
<reference evidence="2 3" key="1">
    <citation type="submission" date="2020-08" db="EMBL/GenBank/DDBJ databases">
        <title>Croceimicrobium hydrocarbonivorans gen. nov., sp. nov., a novel marine bacterium isolated from a bacterial consortium that degrades polyethylene terephthalate.</title>
        <authorList>
            <person name="Liu R."/>
        </authorList>
    </citation>
    <scope>NUCLEOTIDE SEQUENCE [LARGE SCALE GENOMIC DNA]</scope>
    <source>
        <strain evidence="2 3">A20-9</strain>
    </source>
</reference>
<evidence type="ECO:0000313" key="3">
    <source>
        <dbReference type="Proteomes" id="UP000516305"/>
    </source>
</evidence>
<dbReference type="SMART" id="SM00460">
    <property type="entry name" value="TGc"/>
    <property type="match status" value="1"/>
</dbReference>
<dbReference type="InterPro" id="IPR002931">
    <property type="entry name" value="Transglutaminase-like"/>
</dbReference>
<dbReference type="AlphaFoldDB" id="A0A7H0VFM2"/>
<accession>A0A7H0VFM2</accession>
<protein>
    <submittedName>
        <fullName evidence="2">Transglutaminase family protein</fullName>
    </submittedName>
</protein>
<sequence>MEDYLALSPLLDFKHPSIQDLIRNRDWMRLEAYDRIGAIYDFVRNEIAFGYNLEDAIPASEVMQDGYGQCNTKSSLFMALLRACAIPCRLHGFTIAKALQKGAIFGIWYRLAPASILHTWVEVYFEGRWLKLEGFILDDPYLKSLQKQFADCEGRFCGYGVYTNDFANPPILWKGADTFIQKEGINQDFGLFATPDAFYKDHEQQLNPLKKYLYQNFIRHRINRRVDKIRCKI</sequence>
<dbReference type="PANTHER" id="PTHR33490">
    <property type="entry name" value="BLR5614 PROTEIN-RELATED"/>
    <property type="match status" value="1"/>
</dbReference>
<gene>
    <name evidence="2" type="ORF">H4K34_01360</name>
</gene>
<evidence type="ECO:0000313" key="2">
    <source>
        <dbReference type="EMBL" id="QNR24520.1"/>
    </source>
</evidence>
<dbReference type="RefSeq" id="WP_210759047.1">
    <property type="nucleotide sequence ID" value="NZ_CP060139.1"/>
</dbReference>
<proteinExistence type="predicted"/>
<dbReference type="Gene3D" id="3.10.620.30">
    <property type="match status" value="1"/>
</dbReference>
<evidence type="ECO:0000259" key="1">
    <source>
        <dbReference type="SMART" id="SM00460"/>
    </source>
</evidence>
<dbReference type="EMBL" id="CP060139">
    <property type="protein sequence ID" value="QNR24520.1"/>
    <property type="molecule type" value="Genomic_DNA"/>
</dbReference>
<feature type="domain" description="Transglutaminase-like" evidence="1">
    <location>
        <begin position="62"/>
        <end position="136"/>
    </location>
</feature>
<keyword evidence="3" id="KW-1185">Reference proteome</keyword>
<dbReference type="InterPro" id="IPR038765">
    <property type="entry name" value="Papain-like_cys_pep_sf"/>
</dbReference>
<dbReference type="KEGG" id="chyd:H4K34_01360"/>
<dbReference type="SUPFAM" id="SSF54001">
    <property type="entry name" value="Cysteine proteinases"/>
    <property type="match status" value="1"/>
</dbReference>
<dbReference type="Proteomes" id="UP000516305">
    <property type="component" value="Chromosome"/>
</dbReference>
<organism evidence="2 3">
    <name type="scientific">Croceimicrobium hydrocarbonivorans</name>
    <dbReference type="NCBI Taxonomy" id="2761580"/>
    <lineage>
        <taxon>Bacteria</taxon>
        <taxon>Pseudomonadati</taxon>
        <taxon>Bacteroidota</taxon>
        <taxon>Flavobacteriia</taxon>
        <taxon>Flavobacteriales</taxon>
        <taxon>Owenweeksiaceae</taxon>
        <taxon>Croceimicrobium</taxon>
    </lineage>
</organism>
<dbReference type="PANTHER" id="PTHR33490:SF3">
    <property type="entry name" value="CONSERVED INTEGRAL MEMBRANE PROTEIN"/>
    <property type="match status" value="1"/>
</dbReference>
<dbReference type="Pfam" id="PF01841">
    <property type="entry name" value="Transglut_core"/>
    <property type="match status" value="1"/>
</dbReference>